<name>A0AAJ2R209_DELAC</name>
<dbReference type="Proteomes" id="UP001287445">
    <property type="component" value="Unassembled WGS sequence"/>
</dbReference>
<comment type="caution">
    <text evidence="3">The sequence shown here is derived from an EMBL/GenBank/DDBJ whole genome shotgun (WGS) entry which is preliminary data.</text>
</comment>
<feature type="domain" description="Phospholipase D-like" evidence="2">
    <location>
        <begin position="40"/>
        <end position="77"/>
    </location>
</feature>
<dbReference type="AlphaFoldDB" id="A0AAJ2R209"/>
<feature type="signal peptide" evidence="1">
    <location>
        <begin position="1"/>
        <end position="21"/>
    </location>
</feature>
<evidence type="ECO:0000313" key="3">
    <source>
        <dbReference type="EMBL" id="MDX4956211.1"/>
    </source>
</evidence>
<dbReference type="RefSeq" id="WP_319075612.1">
    <property type="nucleotide sequence ID" value="NZ_JAWWMZ010000010.1"/>
</dbReference>
<evidence type="ECO:0000259" key="2">
    <source>
        <dbReference type="Pfam" id="PF13091"/>
    </source>
</evidence>
<keyword evidence="1" id="KW-0732">Signal</keyword>
<evidence type="ECO:0000313" key="4">
    <source>
        <dbReference type="Proteomes" id="UP001287445"/>
    </source>
</evidence>
<sequence>MKNLPRIALAALLALPIASFAQSSVQVGFSPEGSAHKLVLDTIASAKTSIQVLAYAFQAPDIAQALVAVHQRGVDVRAKRSRLARERPATAMPRCMTCGTAQPAR</sequence>
<organism evidence="3 4">
    <name type="scientific">Delftia acidovorans</name>
    <name type="common">Pseudomonas acidovorans</name>
    <name type="synonym">Comamonas acidovorans</name>
    <dbReference type="NCBI Taxonomy" id="80866"/>
    <lineage>
        <taxon>Bacteria</taxon>
        <taxon>Pseudomonadati</taxon>
        <taxon>Pseudomonadota</taxon>
        <taxon>Betaproteobacteria</taxon>
        <taxon>Burkholderiales</taxon>
        <taxon>Comamonadaceae</taxon>
        <taxon>Delftia</taxon>
    </lineage>
</organism>
<accession>A0AAJ2R209</accession>
<feature type="chain" id="PRO_5042524265" description="Phospholipase D-like domain-containing protein" evidence="1">
    <location>
        <begin position="22"/>
        <end position="105"/>
    </location>
</feature>
<dbReference type="Gene3D" id="3.30.870.10">
    <property type="entry name" value="Endonuclease Chain A"/>
    <property type="match status" value="1"/>
</dbReference>
<protein>
    <recommendedName>
        <fullName evidence="2">Phospholipase D-like domain-containing protein</fullName>
    </recommendedName>
</protein>
<reference evidence="3" key="1">
    <citation type="submission" date="2023-11" db="EMBL/GenBank/DDBJ databases">
        <title>Identification and selenium tolerance of Delftia acidovorans R3-25.</title>
        <authorList>
            <person name="Zhang S."/>
            <person name="Liu Y."/>
            <person name="Guo Y."/>
        </authorList>
    </citation>
    <scope>NUCLEOTIDE SEQUENCE</scope>
    <source>
        <strain evidence="3">R3-25</strain>
    </source>
</reference>
<evidence type="ECO:0000256" key="1">
    <source>
        <dbReference type="SAM" id="SignalP"/>
    </source>
</evidence>
<gene>
    <name evidence="3" type="ORF">SGN30_22580</name>
</gene>
<dbReference type="Pfam" id="PF13091">
    <property type="entry name" value="PLDc_2"/>
    <property type="match status" value="1"/>
</dbReference>
<dbReference type="SUPFAM" id="SSF56024">
    <property type="entry name" value="Phospholipase D/nuclease"/>
    <property type="match status" value="1"/>
</dbReference>
<dbReference type="EMBL" id="JAWWMZ010000010">
    <property type="protein sequence ID" value="MDX4956211.1"/>
    <property type="molecule type" value="Genomic_DNA"/>
</dbReference>
<proteinExistence type="predicted"/>
<dbReference type="InterPro" id="IPR025202">
    <property type="entry name" value="PLD-like_dom"/>
</dbReference>